<keyword evidence="3" id="KW-1185">Reference proteome</keyword>
<dbReference type="OrthoDB" id="244764at2"/>
<dbReference type="EMBL" id="CP036273">
    <property type="protein sequence ID" value="QDU20931.1"/>
    <property type="molecule type" value="Genomic_DNA"/>
</dbReference>
<evidence type="ECO:0000313" key="2">
    <source>
        <dbReference type="EMBL" id="QDU20931.1"/>
    </source>
</evidence>
<keyword evidence="1" id="KW-1133">Transmembrane helix</keyword>
<reference evidence="2 3" key="1">
    <citation type="submission" date="2019-02" db="EMBL/GenBank/DDBJ databases">
        <title>Deep-cultivation of Planctomycetes and their phenomic and genomic characterization uncovers novel biology.</title>
        <authorList>
            <person name="Wiegand S."/>
            <person name="Jogler M."/>
            <person name="Boedeker C."/>
            <person name="Pinto D."/>
            <person name="Vollmers J."/>
            <person name="Rivas-Marin E."/>
            <person name="Kohn T."/>
            <person name="Peeters S.H."/>
            <person name="Heuer A."/>
            <person name="Rast P."/>
            <person name="Oberbeckmann S."/>
            <person name="Bunk B."/>
            <person name="Jeske O."/>
            <person name="Meyerdierks A."/>
            <person name="Storesund J.E."/>
            <person name="Kallscheuer N."/>
            <person name="Luecker S."/>
            <person name="Lage O.M."/>
            <person name="Pohl T."/>
            <person name="Merkel B.J."/>
            <person name="Hornburger P."/>
            <person name="Mueller R.-W."/>
            <person name="Bruemmer F."/>
            <person name="Labrenz M."/>
            <person name="Spormann A.M."/>
            <person name="Op den Camp H."/>
            <person name="Overmann J."/>
            <person name="Amann R."/>
            <person name="Jetten M.S.M."/>
            <person name="Mascher T."/>
            <person name="Medema M.H."/>
            <person name="Devos D.P."/>
            <person name="Kaster A.-K."/>
            <person name="Ovreas L."/>
            <person name="Rohde M."/>
            <person name="Galperin M.Y."/>
            <person name="Jogler C."/>
        </authorList>
    </citation>
    <scope>NUCLEOTIDE SEQUENCE [LARGE SCALE GENOMIC DNA]</scope>
    <source>
        <strain evidence="2 3">ETA_A1</strain>
    </source>
</reference>
<feature type="transmembrane region" description="Helical" evidence="1">
    <location>
        <begin position="109"/>
        <end position="131"/>
    </location>
</feature>
<evidence type="ECO:0000313" key="3">
    <source>
        <dbReference type="Proteomes" id="UP000319576"/>
    </source>
</evidence>
<feature type="transmembrane region" description="Helical" evidence="1">
    <location>
        <begin position="213"/>
        <end position="231"/>
    </location>
</feature>
<feature type="transmembrane region" description="Helical" evidence="1">
    <location>
        <begin position="143"/>
        <end position="168"/>
    </location>
</feature>
<dbReference type="KEGG" id="uli:ETAA1_28940"/>
<dbReference type="Proteomes" id="UP000319576">
    <property type="component" value="Chromosome"/>
</dbReference>
<dbReference type="RefSeq" id="WP_145239350.1">
    <property type="nucleotide sequence ID" value="NZ_CP036273.1"/>
</dbReference>
<evidence type="ECO:0000256" key="1">
    <source>
        <dbReference type="SAM" id="Phobius"/>
    </source>
</evidence>
<gene>
    <name evidence="2" type="ORF">ETAA1_28940</name>
</gene>
<accession>A0A517XTT8</accession>
<protein>
    <submittedName>
        <fullName evidence="2">Uncharacterized protein</fullName>
    </submittedName>
</protein>
<feature type="transmembrane region" description="Helical" evidence="1">
    <location>
        <begin position="189"/>
        <end position="207"/>
    </location>
</feature>
<feature type="transmembrane region" description="Helical" evidence="1">
    <location>
        <begin position="12"/>
        <end position="31"/>
    </location>
</feature>
<keyword evidence="1" id="KW-0812">Transmembrane</keyword>
<feature type="transmembrane region" description="Helical" evidence="1">
    <location>
        <begin position="287"/>
        <end position="313"/>
    </location>
</feature>
<dbReference type="AlphaFoldDB" id="A0A517XTT8"/>
<feature type="transmembrane region" description="Helical" evidence="1">
    <location>
        <begin position="252"/>
        <end position="275"/>
    </location>
</feature>
<name>A0A517XTT8_9BACT</name>
<keyword evidence="1" id="KW-0472">Membrane</keyword>
<organism evidence="2 3">
    <name type="scientific">Urbifossiella limnaea</name>
    <dbReference type="NCBI Taxonomy" id="2528023"/>
    <lineage>
        <taxon>Bacteria</taxon>
        <taxon>Pseudomonadati</taxon>
        <taxon>Planctomycetota</taxon>
        <taxon>Planctomycetia</taxon>
        <taxon>Gemmatales</taxon>
        <taxon>Gemmataceae</taxon>
        <taxon>Urbifossiella</taxon>
    </lineage>
</organism>
<proteinExistence type="predicted"/>
<sequence length="591" mass="63878">MKLLASSLLRDSQLALTGWWFTLVVVGSLAGLEVAGRHASNDAHDGFAAFALLALGAAVAVRHRREPLPWVQAALGWGRRLGASAAGFRYDHGFDLRGTPPYPRRTPPLVWTILAALAAWGALAGLAWALFPSGWRVVGQYSSYVLYLAALLLLWGSLLLCTLVGVFVPVTVIDRWVRGWVGETDRRGAELAAVVGYAVLASVVAWLVPPTAVLGVCAAVAAAAAVAYTLPGGDGAAILWRSAPGTPVYALPLHRVMAMVVGLAAVVMFNLLLTACGGRLTGGEDAMAVTALFGAMTAWLVPGLVLVGVYWLGSAARSDPARRTRPAVSLVGGNAAERKAAAGRVRQWGFRAATGDGATAGLQLVPAEKSEASEFDPQWPLRVCAADLDGDAVRDRLARRDEIQLRRHFFRGVGKLFRRASAFKAPGGGGFWFAPHWWFIECLGRDDADSGEEAAPPLVGPPYARVLPVRCRQHLHAVLRATRVDMFFVEDGVGYRKLEKVIRVLMELYDVHGGTRYAEEHHFRGLPKVRVMIHDYEPGNPFRSDLYPEPKFDDLSRVRVLHVFRDRGGDEELVEPPFDWSSSPAPVGLVG</sequence>